<name>A0ABN7TA49_OIKDI</name>
<dbReference type="EMBL" id="OU015567">
    <property type="protein sequence ID" value="CAG5113477.1"/>
    <property type="molecule type" value="Genomic_DNA"/>
</dbReference>
<dbReference type="PANTHER" id="PTHR18905:SF13">
    <property type="entry name" value="NON-CENTROSOMAL MICROTUBULE ARRAY"/>
    <property type="match status" value="1"/>
</dbReference>
<feature type="coiled-coil region" evidence="5">
    <location>
        <begin position="627"/>
        <end position="675"/>
    </location>
</feature>
<feature type="coiled-coil region" evidence="5">
    <location>
        <begin position="936"/>
        <end position="966"/>
    </location>
</feature>
<protein>
    <submittedName>
        <fullName evidence="7">Oidioi.mRNA.OKI2018_I69.chr2.g7584.t1.cds</fullName>
    </submittedName>
</protein>
<evidence type="ECO:0000256" key="2">
    <source>
        <dbReference type="ARBA" id="ARBA00022490"/>
    </source>
</evidence>
<feature type="coiled-coil region" evidence="5">
    <location>
        <begin position="718"/>
        <end position="887"/>
    </location>
</feature>
<organism evidence="7 8">
    <name type="scientific">Oikopleura dioica</name>
    <name type="common">Tunicate</name>
    <dbReference type="NCBI Taxonomy" id="34765"/>
    <lineage>
        <taxon>Eukaryota</taxon>
        <taxon>Metazoa</taxon>
        <taxon>Chordata</taxon>
        <taxon>Tunicata</taxon>
        <taxon>Appendicularia</taxon>
        <taxon>Copelata</taxon>
        <taxon>Oikopleuridae</taxon>
        <taxon>Oikopleura</taxon>
    </lineage>
</organism>
<keyword evidence="8" id="KW-1185">Reference proteome</keyword>
<gene>
    <name evidence="7" type="ORF">OKIOD_LOCUS16349</name>
</gene>
<keyword evidence="4" id="KW-0206">Cytoskeleton</keyword>
<proteinExistence type="predicted"/>
<dbReference type="Proteomes" id="UP001158576">
    <property type="component" value="Chromosome 2"/>
</dbReference>
<evidence type="ECO:0000256" key="3">
    <source>
        <dbReference type="ARBA" id="ARBA00022553"/>
    </source>
</evidence>
<feature type="region of interest" description="Disordered" evidence="6">
    <location>
        <begin position="288"/>
        <end position="327"/>
    </location>
</feature>
<evidence type="ECO:0000313" key="7">
    <source>
        <dbReference type="EMBL" id="CAG5113477.1"/>
    </source>
</evidence>
<evidence type="ECO:0000313" key="8">
    <source>
        <dbReference type="Proteomes" id="UP001158576"/>
    </source>
</evidence>
<evidence type="ECO:0000256" key="4">
    <source>
        <dbReference type="ARBA" id="ARBA00023212"/>
    </source>
</evidence>
<reference evidence="7 8" key="1">
    <citation type="submission" date="2021-04" db="EMBL/GenBank/DDBJ databases">
        <authorList>
            <person name="Bliznina A."/>
        </authorList>
    </citation>
    <scope>NUCLEOTIDE SEQUENCE [LARGE SCALE GENOMIC DNA]</scope>
</reference>
<sequence>MPPEGGVAKKMNLRDQHQGLKAGMEEWHVPICSNLPQEEVGYLKIDDVLEMWQTLGIEDGLKKTSKFFDQAEGSQTISVTNLRHSLDSVLKDVPGGQELLATYKTEITFLWEQFESAVQQAEKMKELCSAAEQRNLLIVEDAEENQTGLSNDHVQLVQKIESEWKEKFDKSREQFKSELDFLDSSFNRQREKYEAELEHCAEVESNLKLHYKDAQSEVKDLRNRIDELREYSDKVDDENRRLRKELEETKPKTAAIKEEPADLDASSLVEQYERYIRDLKDKIDEQNTTINSLREEPEIHSTPSRLSSRVDPDGEEESSGDILDSDNEDSYEKALQFHLTSTPGKMDKSFAEELKGNAMTPRTLNLLNDQTENLDSWVQVQVETSEVALQAAPKTTNSSTETIVKKYTSTETQVLIKTEEEMRQNEMLLELEDRLHCALKDAENIGALAHEKDNALDELRISVETCTQLERELDKYRLELDETRQKTFKILAEKTALEQKQNIEEVKVKNVQNQMENVEKKVSKLTEELVRTREEKENAEKMLKNIELDGKIMEKLKNDLSEAQENYFSEAMKAKTLTEEAKKSESKIAELESLVSLGYAEKDRLSGEIRALALKANQKETTETKEVAELKSQIASLQEMNETFHKNVTSTSEKLMLEKQECTKLRGQIAQLNKTNKENYDLKSTIAKMKTEHEVTKKTLKDKETLVEALNKKGRNKNELTKKQTQQLRQTVSELKMELEALKDISASNEQSMKNELDNMEKQLHLAIEQTVELEDKLQKIISEKSNLLSEKERENAKKSAELSQLNEQLAKISELEKSHQLILKEEKVKMKEALDEKARQLSTIEEKYTRQINELNFEKEILQENLEVSQQDVEDLEEKLKKSKEIKPTITTVITETTEIIKSKPKINNGTYLKVEFEKDSSESESDESADQSIIIELQKENQELREQIRNLEKIQETNDRLRLTSSDTPDCDDSNSVSSSIIAYSPSMNQLRLVDSNRLSTSSTNNTTTQHKSTLFKVAEMRAQLGLPPIADQQVATLENENIELTSKLRKTRIMLNDNTNRLRDMYRKLNKSEVLIQNLYMENSRLMRAMKASFSPCASPEEQGSVI</sequence>
<keyword evidence="5" id="KW-0175">Coiled coil</keyword>
<keyword evidence="3" id="KW-0597">Phosphoprotein</keyword>
<dbReference type="PANTHER" id="PTHR18905">
    <property type="entry name" value="NINEIN"/>
    <property type="match status" value="1"/>
</dbReference>
<evidence type="ECO:0000256" key="1">
    <source>
        <dbReference type="ARBA" id="ARBA00004300"/>
    </source>
</evidence>
<accession>A0ABN7TA49</accession>
<keyword evidence="2" id="KW-0963">Cytoplasm</keyword>
<evidence type="ECO:0000256" key="6">
    <source>
        <dbReference type="SAM" id="MobiDB-lite"/>
    </source>
</evidence>
<comment type="subcellular location">
    <subcellularLocation>
        <location evidence="1">Cytoplasm</location>
        <location evidence="1">Cytoskeleton</location>
        <location evidence="1">Microtubule organizing center</location>
        <location evidence="1">Centrosome</location>
    </subcellularLocation>
</comment>
<feature type="coiled-coil region" evidence="5">
    <location>
        <begin position="459"/>
        <end position="594"/>
    </location>
</feature>
<evidence type="ECO:0000256" key="5">
    <source>
        <dbReference type="SAM" id="Coils"/>
    </source>
</evidence>
<feature type="compositionally biased region" description="Acidic residues" evidence="6">
    <location>
        <begin position="313"/>
        <end position="327"/>
    </location>
</feature>